<sequence length="426" mass="45852">MTTTHFVADLPVTDVDVLVAGGGCAGFGAALAAARDGARTLLVEQAGFVGGILTRVGNPWFDGVAHLGSGRIAVGGIPVEVLQRLDLAAVGQTHLEHPFLPLDPEAFKHVADEMLTEQSDSLDLLFHTSVAGVRAADGRVDEVVLANKAGLTVVRPKVTIDTTGDGDVAAWAGAPIERSMPMQPLTLHFRVGNVEDSDTLTSRMREVVEDLHDSGDLGLYFFHAEHDDFAHAPDELVFNITRMPGDGTDPADLTAAEIRGRKDANALVRAWRERVPEFRAAYLIYSGPSVGVRETRRIVGDYQLTEEDIRTSRRFDDAVLKGVFYVDIHPTDRAGTHDYDAWTPEPYDIPFRTLLPQGWDDLLVAGRCHSATRRAAGSSRVTATAMAMGQAAGTAAALAVASDRRVRDLDMTTLQNALRGAGVILD</sequence>
<organism evidence="6 7">
    <name type="scientific">Microbacterium salsuginis</name>
    <dbReference type="NCBI Taxonomy" id="2722803"/>
    <lineage>
        <taxon>Bacteria</taxon>
        <taxon>Bacillati</taxon>
        <taxon>Actinomycetota</taxon>
        <taxon>Actinomycetes</taxon>
        <taxon>Micrococcales</taxon>
        <taxon>Microbacteriaceae</taxon>
        <taxon>Microbacterium</taxon>
    </lineage>
</organism>
<evidence type="ECO:0000256" key="2">
    <source>
        <dbReference type="ARBA" id="ARBA00022723"/>
    </source>
</evidence>
<keyword evidence="2" id="KW-0479">Metal-binding</keyword>
<name>A0ABX1K8C7_9MICO</name>
<evidence type="ECO:0000256" key="5">
    <source>
        <dbReference type="ARBA" id="ARBA00023014"/>
    </source>
</evidence>
<dbReference type="InterPro" id="IPR039650">
    <property type="entry name" value="HdrA-like"/>
</dbReference>
<keyword evidence="3" id="KW-0560">Oxidoreductase</keyword>
<dbReference type="Pfam" id="PF12831">
    <property type="entry name" value="FAD_oxidored"/>
    <property type="match status" value="1"/>
</dbReference>
<keyword evidence="5" id="KW-0411">Iron-sulfur</keyword>
<gene>
    <name evidence="6" type="ORF">HF576_05345</name>
</gene>
<comment type="caution">
    <text evidence="6">The sequence shown here is derived from an EMBL/GenBank/DDBJ whole genome shotgun (WGS) entry which is preliminary data.</text>
</comment>
<proteinExistence type="predicted"/>
<protein>
    <submittedName>
        <fullName evidence="6">FAD-dependent oxidoreductase</fullName>
    </submittedName>
</protein>
<evidence type="ECO:0000256" key="1">
    <source>
        <dbReference type="ARBA" id="ARBA00022485"/>
    </source>
</evidence>
<dbReference type="Gene3D" id="3.50.50.60">
    <property type="entry name" value="FAD/NAD(P)-binding domain"/>
    <property type="match status" value="1"/>
</dbReference>
<evidence type="ECO:0000256" key="3">
    <source>
        <dbReference type="ARBA" id="ARBA00023002"/>
    </source>
</evidence>
<dbReference type="Proteomes" id="UP001429745">
    <property type="component" value="Unassembled WGS sequence"/>
</dbReference>
<dbReference type="InterPro" id="IPR036188">
    <property type="entry name" value="FAD/NAD-bd_sf"/>
</dbReference>
<evidence type="ECO:0000313" key="6">
    <source>
        <dbReference type="EMBL" id="NLP83264.1"/>
    </source>
</evidence>
<keyword evidence="1" id="KW-0004">4Fe-4S</keyword>
<evidence type="ECO:0000313" key="7">
    <source>
        <dbReference type="Proteomes" id="UP001429745"/>
    </source>
</evidence>
<dbReference type="EMBL" id="JABACI010000001">
    <property type="protein sequence ID" value="NLP83264.1"/>
    <property type="molecule type" value="Genomic_DNA"/>
</dbReference>
<accession>A0ABX1K8C7</accession>
<reference evidence="6 7" key="1">
    <citation type="submission" date="2020-04" db="EMBL/GenBank/DDBJ databases">
        <title>CFH 90308 Microbacterium sp.</title>
        <authorList>
            <person name="Nie G."/>
            <person name="Ming H."/>
            <person name="Xia T."/>
        </authorList>
    </citation>
    <scope>NUCLEOTIDE SEQUENCE [LARGE SCALE GENOMIC DNA]</scope>
    <source>
        <strain evidence="6 7">CFH 90308</strain>
    </source>
</reference>
<dbReference type="PANTHER" id="PTHR43498:SF1">
    <property type="entry name" value="COB--COM HETERODISULFIDE REDUCTASE IRON-SULFUR SUBUNIT A"/>
    <property type="match status" value="1"/>
</dbReference>
<dbReference type="PANTHER" id="PTHR43498">
    <property type="entry name" value="FERREDOXIN:COB-COM HETERODISULFIDE REDUCTASE SUBUNIT A"/>
    <property type="match status" value="1"/>
</dbReference>
<evidence type="ECO:0000256" key="4">
    <source>
        <dbReference type="ARBA" id="ARBA00023004"/>
    </source>
</evidence>
<keyword evidence="7" id="KW-1185">Reference proteome</keyword>
<dbReference type="SUPFAM" id="SSF51905">
    <property type="entry name" value="FAD/NAD(P)-binding domain"/>
    <property type="match status" value="1"/>
</dbReference>
<keyword evidence="4" id="KW-0408">Iron</keyword>
<dbReference type="RefSeq" id="WP_168911695.1">
    <property type="nucleotide sequence ID" value="NZ_JABACI010000001.1"/>
</dbReference>